<keyword evidence="1" id="KW-0472">Membrane</keyword>
<evidence type="ECO:0008006" key="4">
    <source>
        <dbReference type="Google" id="ProtNLM"/>
    </source>
</evidence>
<evidence type="ECO:0000313" key="2">
    <source>
        <dbReference type="EMBL" id="MFC5407117.1"/>
    </source>
</evidence>
<proteinExistence type="predicted"/>
<evidence type="ECO:0000313" key="3">
    <source>
        <dbReference type="Proteomes" id="UP001596113"/>
    </source>
</evidence>
<keyword evidence="1" id="KW-0812">Transmembrane</keyword>
<gene>
    <name evidence="2" type="ORF">ACFPOF_30695</name>
</gene>
<reference evidence="3" key="1">
    <citation type="journal article" date="2019" name="Int. J. Syst. Evol. Microbiol.">
        <title>The Global Catalogue of Microorganisms (GCM) 10K type strain sequencing project: providing services to taxonomists for standard genome sequencing and annotation.</title>
        <authorList>
            <consortium name="The Broad Institute Genomics Platform"/>
            <consortium name="The Broad Institute Genome Sequencing Center for Infectious Disease"/>
            <person name="Wu L."/>
            <person name="Ma J."/>
        </authorList>
    </citation>
    <scope>NUCLEOTIDE SEQUENCE [LARGE SCALE GENOMIC DNA]</scope>
    <source>
        <strain evidence="3">CGMCC 1.18575</strain>
    </source>
</reference>
<comment type="caution">
    <text evidence="2">The sequence shown here is derived from an EMBL/GenBank/DDBJ whole genome shotgun (WGS) entry which is preliminary data.</text>
</comment>
<keyword evidence="3" id="KW-1185">Reference proteome</keyword>
<name>A0ABW0I3P9_9BACL</name>
<keyword evidence="1" id="KW-1133">Transmembrane helix</keyword>
<sequence>MNNQADISRVMDTVMTERHPKVSFEEVWRKATLVKSRRTSKRMAWAIVLSVLVAVTAGFTYYTTLNWANSKVTFAPQNDDLSTMLTPLEGFENLLKRSSEKNVGLSESIKIAKFPIRVVSEQPGWTKLESFGKAENPFIYVDLFVSAARERIVVIQSYESSFTASEINKDESSTFQVQYPHGSKILSGFGDDLAVLMDLQKGRYQLALYHKEIEGQQVTAIDLWGYDPDTLKRFAKEYLKAPAQ</sequence>
<dbReference type="RefSeq" id="WP_378139493.1">
    <property type="nucleotide sequence ID" value="NZ_JBHSMI010000067.1"/>
</dbReference>
<dbReference type="Proteomes" id="UP001596113">
    <property type="component" value="Unassembled WGS sequence"/>
</dbReference>
<dbReference type="EMBL" id="JBHSMI010000067">
    <property type="protein sequence ID" value="MFC5407117.1"/>
    <property type="molecule type" value="Genomic_DNA"/>
</dbReference>
<protein>
    <recommendedName>
        <fullName evidence="4">DUF4367 domain-containing protein</fullName>
    </recommendedName>
</protein>
<organism evidence="2 3">
    <name type="scientific">Cohnella soli</name>
    <dbReference type="NCBI Taxonomy" id="425005"/>
    <lineage>
        <taxon>Bacteria</taxon>
        <taxon>Bacillati</taxon>
        <taxon>Bacillota</taxon>
        <taxon>Bacilli</taxon>
        <taxon>Bacillales</taxon>
        <taxon>Paenibacillaceae</taxon>
        <taxon>Cohnella</taxon>
    </lineage>
</organism>
<accession>A0ABW0I3P9</accession>
<feature type="transmembrane region" description="Helical" evidence="1">
    <location>
        <begin position="43"/>
        <end position="62"/>
    </location>
</feature>
<evidence type="ECO:0000256" key="1">
    <source>
        <dbReference type="SAM" id="Phobius"/>
    </source>
</evidence>